<comment type="caution">
    <text evidence="1">The sequence shown here is derived from an EMBL/GenBank/DDBJ whole genome shotgun (WGS) entry which is preliminary data.</text>
</comment>
<dbReference type="OrthoDB" id="79603at2759"/>
<accession>A0A371H0U2</accession>
<evidence type="ECO:0008006" key="3">
    <source>
        <dbReference type="Google" id="ProtNLM"/>
    </source>
</evidence>
<protein>
    <recommendedName>
        <fullName evidence="3">Golgin candidate 6</fullName>
    </recommendedName>
</protein>
<reference evidence="1" key="1">
    <citation type="submission" date="2018-05" db="EMBL/GenBank/DDBJ databases">
        <title>Draft genome of Mucuna pruriens seed.</title>
        <authorList>
            <person name="Nnadi N.E."/>
            <person name="Vos R."/>
            <person name="Hasami M.H."/>
            <person name="Devisetty U.K."/>
            <person name="Aguiy J.C."/>
        </authorList>
    </citation>
    <scope>NUCLEOTIDE SEQUENCE [LARGE SCALE GENOMIC DNA]</scope>
    <source>
        <strain evidence="1">JCA_2017</strain>
    </source>
</reference>
<evidence type="ECO:0000313" key="2">
    <source>
        <dbReference type="Proteomes" id="UP000257109"/>
    </source>
</evidence>
<gene>
    <name evidence="1" type="ORF">CR513_21051</name>
</gene>
<organism evidence="1 2">
    <name type="scientific">Mucuna pruriens</name>
    <name type="common">Velvet bean</name>
    <name type="synonym">Dolichos pruriens</name>
    <dbReference type="NCBI Taxonomy" id="157652"/>
    <lineage>
        <taxon>Eukaryota</taxon>
        <taxon>Viridiplantae</taxon>
        <taxon>Streptophyta</taxon>
        <taxon>Embryophyta</taxon>
        <taxon>Tracheophyta</taxon>
        <taxon>Spermatophyta</taxon>
        <taxon>Magnoliopsida</taxon>
        <taxon>eudicotyledons</taxon>
        <taxon>Gunneridae</taxon>
        <taxon>Pentapetalae</taxon>
        <taxon>rosids</taxon>
        <taxon>fabids</taxon>
        <taxon>Fabales</taxon>
        <taxon>Fabaceae</taxon>
        <taxon>Papilionoideae</taxon>
        <taxon>50 kb inversion clade</taxon>
        <taxon>NPAAA clade</taxon>
        <taxon>indigoferoid/millettioid clade</taxon>
        <taxon>Phaseoleae</taxon>
        <taxon>Mucuna</taxon>
    </lineage>
</organism>
<dbReference type="AlphaFoldDB" id="A0A371H0U2"/>
<dbReference type="EMBL" id="QJKJ01003913">
    <property type="protein sequence ID" value="RDX96306.1"/>
    <property type="molecule type" value="Genomic_DNA"/>
</dbReference>
<evidence type="ECO:0000313" key="1">
    <source>
        <dbReference type="EMBL" id="RDX96306.1"/>
    </source>
</evidence>
<dbReference type="PANTHER" id="PTHR37743">
    <property type="entry name" value="ARM REPEAT SUPERFAMILY PROTEIN"/>
    <property type="match status" value="1"/>
</dbReference>
<dbReference type="PANTHER" id="PTHR37743:SF1">
    <property type="entry name" value="ARM REPEAT SUPERFAMILY PROTEIN"/>
    <property type="match status" value="1"/>
</dbReference>
<feature type="non-terminal residue" evidence="1">
    <location>
        <position position="1"/>
    </location>
</feature>
<dbReference type="Proteomes" id="UP000257109">
    <property type="component" value="Unassembled WGS sequence"/>
</dbReference>
<name>A0A371H0U2_MUCPR</name>
<proteinExistence type="predicted"/>
<sequence>MDNHTGGGYTDNNDAGLETRKFFLNCLCLLLGRLDNKRFESTLSEFGMNISRILMPQLNCTDEDVIIGVVSTFTAIILRPGYSQEDALTDSGQENTVIPFLLHLLDEQDGTARAVVMLIA</sequence>
<keyword evidence="2" id="KW-1185">Reference proteome</keyword>